<protein>
    <recommendedName>
        <fullName evidence="10">Sec-independent protein translocase protein TatB</fullName>
    </recommendedName>
</protein>
<dbReference type="PANTHER" id="PTHR33162:SF1">
    <property type="entry name" value="SEC-INDEPENDENT PROTEIN TRANSLOCASE PROTEIN TATA, CHLOROPLASTIC"/>
    <property type="match status" value="1"/>
</dbReference>
<comment type="caution">
    <text evidence="13">The sequence shown here is derived from an EMBL/GenBank/DDBJ whole genome shotgun (WGS) entry which is preliminary data.</text>
</comment>
<keyword evidence="14" id="KW-1185">Reference proteome</keyword>
<reference evidence="13 14" key="1">
    <citation type="submission" date="2020-07" db="EMBL/GenBank/DDBJ databases">
        <title>Genomic Encyclopedia of Type Strains, Phase IV (KMG-V): Genome sequencing to study the core and pangenomes of soil and plant-associated prokaryotes.</title>
        <authorList>
            <person name="Whitman W."/>
        </authorList>
    </citation>
    <scope>NUCLEOTIDE SEQUENCE [LARGE SCALE GENOMIC DNA]</scope>
    <source>
        <strain evidence="13 14">SAS40</strain>
    </source>
</reference>
<dbReference type="GO" id="GO:0008320">
    <property type="term" value="F:protein transmembrane transporter activity"/>
    <property type="evidence" value="ECO:0007669"/>
    <property type="project" value="UniProtKB-UniRule"/>
</dbReference>
<dbReference type="PANTHER" id="PTHR33162">
    <property type="entry name" value="SEC-INDEPENDENT PROTEIN TRANSLOCASE PROTEIN TATA, CHLOROPLASTIC"/>
    <property type="match status" value="1"/>
</dbReference>
<keyword evidence="5 10" id="KW-0812">Transmembrane</keyword>
<gene>
    <name evidence="10" type="primary">tatB</name>
    <name evidence="13" type="ORF">FHW18_000973</name>
</gene>
<comment type="subcellular location">
    <subcellularLocation>
        <location evidence="10">Cell membrane</location>
        <topology evidence="10">Single-pass membrane protein</topology>
    </subcellularLocation>
    <subcellularLocation>
        <location evidence="1">Membrane</location>
        <topology evidence="1">Single-pass membrane protein</topology>
    </subcellularLocation>
</comment>
<feature type="compositionally biased region" description="Low complexity" evidence="12">
    <location>
        <begin position="199"/>
        <end position="238"/>
    </location>
</feature>
<evidence type="ECO:0000256" key="7">
    <source>
        <dbReference type="ARBA" id="ARBA00022989"/>
    </source>
</evidence>
<accession>A0A7Y9IRJ1</accession>
<feature type="compositionally biased region" description="Low complexity" evidence="12">
    <location>
        <begin position="135"/>
        <end position="157"/>
    </location>
</feature>
<dbReference type="RefSeq" id="WP_179583882.1">
    <property type="nucleotide sequence ID" value="NZ_JACBYR010000001.1"/>
</dbReference>
<dbReference type="Gene3D" id="1.20.5.3310">
    <property type="match status" value="1"/>
</dbReference>
<comment type="similarity">
    <text evidence="10">Belongs to the TatB family.</text>
</comment>
<keyword evidence="4" id="KW-0997">Cell inner membrane</keyword>
<keyword evidence="3 10" id="KW-1003">Cell membrane</keyword>
<comment type="subunit">
    <text evidence="10">The Tat system comprises two distinct complexes: a TatABC complex, containing multiple copies of TatA, TatB and TatC subunits, and a separate TatA complex, containing only TatA subunits. Substrates initially bind to the TatABC complex, which probably triggers association of the separate TatA complex to form the active translocon.</text>
</comment>
<dbReference type="NCBIfam" id="TIGR01410">
    <property type="entry name" value="tatB"/>
    <property type="match status" value="1"/>
</dbReference>
<keyword evidence="2 10" id="KW-0813">Transport</keyword>
<keyword evidence="11" id="KW-0175">Coiled coil</keyword>
<feature type="coiled-coil region" evidence="11">
    <location>
        <begin position="52"/>
        <end position="101"/>
    </location>
</feature>
<dbReference type="InterPro" id="IPR003369">
    <property type="entry name" value="TatA/B/E"/>
</dbReference>
<dbReference type="Pfam" id="PF02416">
    <property type="entry name" value="TatA_B_E"/>
    <property type="match status" value="1"/>
</dbReference>
<proteinExistence type="inferred from homology"/>
<evidence type="ECO:0000256" key="9">
    <source>
        <dbReference type="ARBA" id="ARBA00023136"/>
    </source>
</evidence>
<name>A0A7Y9IRJ1_9BURK</name>
<evidence type="ECO:0000256" key="3">
    <source>
        <dbReference type="ARBA" id="ARBA00022475"/>
    </source>
</evidence>
<dbReference type="AlphaFoldDB" id="A0A7Y9IRJ1"/>
<evidence type="ECO:0000256" key="11">
    <source>
        <dbReference type="SAM" id="Coils"/>
    </source>
</evidence>
<keyword evidence="8 10" id="KW-0811">Translocation</keyword>
<sequence length="245" mass="25270">MFDVSFTEMLVIAVVALVVIGPERLPKVARTVGHLLGRAQRYVSDVKGDIRREMELDELRNLRSEMEEAARTIKSTVDTNVEEMRKELDHTTREVKSLADDAAHSASTATAAADAADAAVHGGDAVFLPEGATGAPHAAHAPHAPHAPDAVAAVPNPAITPRDLPPGAPQVTPDPIVTLHADAAPATPGEPIPQASLFPSDVLPPAAVPAPADAVPPAAVPVADASQAAETHPAAAPAARDREKA</sequence>
<evidence type="ECO:0000256" key="10">
    <source>
        <dbReference type="HAMAP-Rule" id="MF_00237"/>
    </source>
</evidence>
<dbReference type="InterPro" id="IPR018448">
    <property type="entry name" value="TatB"/>
</dbReference>
<dbReference type="EMBL" id="JACBYR010000001">
    <property type="protein sequence ID" value="NYE81702.1"/>
    <property type="molecule type" value="Genomic_DNA"/>
</dbReference>
<keyword evidence="7 10" id="KW-1133">Transmembrane helix</keyword>
<organism evidence="13 14">
    <name type="scientific">Pigmentiphaga litoralis</name>
    <dbReference type="NCBI Taxonomy" id="516702"/>
    <lineage>
        <taxon>Bacteria</taxon>
        <taxon>Pseudomonadati</taxon>
        <taxon>Pseudomonadota</taxon>
        <taxon>Betaproteobacteria</taxon>
        <taxon>Burkholderiales</taxon>
        <taxon>Alcaligenaceae</taxon>
        <taxon>Pigmentiphaga</taxon>
    </lineage>
</organism>
<evidence type="ECO:0000313" key="13">
    <source>
        <dbReference type="EMBL" id="NYE81702.1"/>
    </source>
</evidence>
<keyword evidence="6 10" id="KW-0653">Protein transport</keyword>
<dbReference type="PRINTS" id="PR01506">
    <property type="entry name" value="TATBPROTEIN"/>
</dbReference>
<evidence type="ECO:0000256" key="1">
    <source>
        <dbReference type="ARBA" id="ARBA00004167"/>
    </source>
</evidence>
<keyword evidence="9 10" id="KW-0472">Membrane</keyword>
<evidence type="ECO:0000256" key="5">
    <source>
        <dbReference type="ARBA" id="ARBA00022692"/>
    </source>
</evidence>
<evidence type="ECO:0000256" key="4">
    <source>
        <dbReference type="ARBA" id="ARBA00022519"/>
    </source>
</evidence>
<evidence type="ECO:0000256" key="8">
    <source>
        <dbReference type="ARBA" id="ARBA00023010"/>
    </source>
</evidence>
<feature type="region of interest" description="Disordered" evidence="12">
    <location>
        <begin position="131"/>
        <end position="245"/>
    </location>
</feature>
<evidence type="ECO:0000256" key="2">
    <source>
        <dbReference type="ARBA" id="ARBA00022448"/>
    </source>
</evidence>
<dbReference type="GO" id="GO:0033281">
    <property type="term" value="C:TAT protein transport complex"/>
    <property type="evidence" value="ECO:0007669"/>
    <property type="project" value="UniProtKB-UniRule"/>
</dbReference>
<evidence type="ECO:0000256" key="6">
    <source>
        <dbReference type="ARBA" id="ARBA00022927"/>
    </source>
</evidence>
<evidence type="ECO:0000256" key="12">
    <source>
        <dbReference type="SAM" id="MobiDB-lite"/>
    </source>
</evidence>
<evidence type="ECO:0000313" key="14">
    <source>
        <dbReference type="Proteomes" id="UP000542125"/>
    </source>
</evidence>
<dbReference type="HAMAP" id="MF_00237">
    <property type="entry name" value="TatB"/>
    <property type="match status" value="1"/>
</dbReference>
<dbReference type="GO" id="GO:0043953">
    <property type="term" value="P:protein transport by the Tat complex"/>
    <property type="evidence" value="ECO:0007669"/>
    <property type="project" value="UniProtKB-UniRule"/>
</dbReference>
<comment type="function">
    <text evidence="10">Part of the twin-arginine translocation (Tat) system that transports large folded proteins containing a characteristic twin-arginine motif in their signal peptide across membranes. Together with TatC, TatB is part of a receptor directly interacting with Tat signal peptides. TatB may form an oligomeric binding site that transiently accommodates folded Tat precursor proteins before their translocation.</text>
</comment>
<dbReference type="Proteomes" id="UP000542125">
    <property type="component" value="Unassembled WGS sequence"/>
</dbReference>